<dbReference type="EMBL" id="JAESWC010000002">
    <property type="protein sequence ID" value="MBL4935560.1"/>
    <property type="molecule type" value="Genomic_DNA"/>
</dbReference>
<accession>A0ABS1T8C6</accession>
<name>A0ABS1T8C6_9CLOT</name>
<evidence type="ECO:0000313" key="2">
    <source>
        <dbReference type="Proteomes" id="UP000632377"/>
    </source>
</evidence>
<dbReference type="RefSeq" id="WP_202748161.1">
    <property type="nucleotide sequence ID" value="NZ_JAESWC010000002.1"/>
</dbReference>
<comment type="caution">
    <text evidence="1">The sequence shown here is derived from an EMBL/GenBank/DDBJ whole genome shotgun (WGS) entry which is preliminary data.</text>
</comment>
<organism evidence="1 2">
    <name type="scientific">Clostridium rhizosphaerae</name>
    <dbReference type="NCBI Taxonomy" id="2803861"/>
    <lineage>
        <taxon>Bacteria</taxon>
        <taxon>Bacillati</taxon>
        <taxon>Bacillota</taxon>
        <taxon>Clostridia</taxon>
        <taxon>Eubacteriales</taxon>
        <taxon>Clostridiaceae</taxon>
        <taxon>Clostridium</taxon>
    </lineage>
</organism>
<reference evidence="1 2" key="1">
    <citation type="submission" date="2021-01" db="EMBL/GenBank/DDBJ databases">
        <title>Genome public.</title>
        <authorList>
            <person name="Liu C."/>
            <person name="Sun Q."/>
        </authorList>
    </citation>
    <scope>NUCLEOTIDE SEQUENCE [LARGE SCALE GENOMIC DNA]</scope>
    <source>
        <strain evidence="1 2">YIM B02515</strain>
    </source>
</reference>
<keyword evidence="2" id="KW-1185">Reference proteome</keyword>
<evidence type="ECO:0000313" key="1">
    <source>
        <dbReference type="EMBL" id="MBL4935560.1"/>
    </source>
</evidence>
<proteinExistence type="predicted"/>
<dbReference type="Proteomes" id="UP000632377">
    <property type="component" value="Unassembled WGS sequence"/>
</dbReference>
<gene>
    <name evidence="1" type="ORF">JK636_07280</name>
</gene>
<sequence>MIQVPHTYSEWVAILELLKTKSNDIEVLEAMQQGTVQWQSGVAERFAKKLVDVINYRMNSAADKFQRDYSFARGQEALIIQSLLALRKELNFLAQAINLNAVPEKDRYQYVKLVQEQANSMQKSLEDSAKKDRTGKLLSLVRNNKVNSF</sequence>
<protein>
    <submittedName>
        <fullName evidence="1">Uncharacterized protein</fullName>
    </submittedName>
</protein>